<dbReference type="SUPFAM" id="SSF53213">
    <property type="entry name" value="LigB-like"/>
    <property type="match status" value="1"/>
</dbReference>
<proteinExistence type="inferred from homology"/>
<evidence type="ECO:0000256" key="4">
    <source>
        <dbReference type="ARBA" id="ARBA00022833"/>
    </source>
</evidence>
<evidence type="ECO:0000313" key="7">
    <source>
        <dbReference type="EMBL" id="GAV27003.1"/>
    </source>
</evidence>
<keyword evidence="4" id="KW-0862">Zinc</keyword>
<evidence type="ECO:0000256" key="5">
    <source>
        <dbReference type="ARBA" id="ARBA00023002"/>
    </source>
</evidence>
<reference evidence="7 8" key="1">
    <citation type="submission" date="2016-08" db="EMBL/GenBank/DDBJ databases">
        <title>Whole genome shotgun sequence of Pichia membranifaciens KS47-1.</title>
        <authorList>
            <person name="Konishi M."/>
            <person name="Ishida M."/>
            <person name="Arakawa T."/>
            <person name="Kato Y."/>
            <person name="Horiuchi J."/>
        </authorList>
    </citation>
    <scope>NUCLEOTIDE SEQUENCE [LARGE SCALE GENOMIC DNA]</scope>
    <source>
        <strain evidence="7 8">KS47-1</strain>
    </source>
</reference>
<comment type="caution">
    <text evidence="7">The sequence shown here is derived from an EMBL/GenBank/DDBJ whole genome shotgun (WGS) entry which is preliminary data.</text>
</comment>
<dbReference type="OrthoDB" id="7396853at2759"/>
<dbReference type="Proteomes" id="UP000186136">
    <property type="component" value="Unassembled WGS sequence"/>
</dbReference>
<dbReference type="GO" id="GO:0016702">
    <property type="term" value="F:oxidoreductase activity, acting on single donors with incorporation of molecular oxygen, incorporation of two atoms of oxygen"/>
    <property type="evidence" value="ECO:0007669"/>
    <property type="project" value="UniProtKB-ARBA"/>
</dbReference>
<dbReference type="AlphaFoldDB" id="A0A1Q2YC56"/>
<dbReference type="PANTHER" id="PTHR30096">
    <property type="entry name" value="4,5-DOPA DIOXYGENASE EXTRADIOL-LIKE PROTEIN"/>
    <property type="match status" value="1"/>
</dbReference>
<comment type="cofactor">
    <cofactor evidence="1">
        <name>Zn(2+)</name>
        <dbReference type="ChEBI" id="CHEBI:29105"/>
    </cofactor>
</comment>
<dbReference type="PIRSF" id="PIRSF006157">
    <property type="entry name" value="Doxgns_DODA"/>
    <property type="match status" value="1"/>
</dbReference>
<comment type="similarity">
    <text evidence="2">Belongs to the DODA-type extradiol aromatic ring-opening dioxygenase family.</text>
</comment>
<dbReference type="GO" id="GO:0008198">
    <property type="term" value="F:ferrous iron binding"/>
    <property type="evidence" value="ECO:0007669"/>
    <property type="project" value="InterPro"/>
</dbReference>
<keyword evidence="8" id="KW-1185">Reference proteome</keyword>
<name>A0A1Q2YC56_9ASCO</name>
<keyword evidence="3" id="KW-0479">Metal-binding</keyword>
<dbReference type="PANTHER" id="PTHR30096:SF0">
    <property type="entry name" value="4,5-DOPA DIOXYGENASE EXTRADIOL-LIKE PROTEIN"/>
    <property type="match status" value="1"/>
</dbReference>
<dbReference type="CDD" id="cd07363">
    <property type="entry name" value="45_DOPA_Dioxygenase"/>
    <property type="match status" value="1"/>
</dbReference>
<dbReference type="EMBL" id="BDGI01000016">
    <property type="protein sequence ID" value="GAV27003.1"/>
    <property type="molecule type" value="Genomic_DNA"/>
</dbReference>
<keyword evidence="5" id="KW-0560">Oxidoreductase</keyword>
<sequence length="323" mass="35924">MTETKQFNLHESKPQPIFFISHGGPTFADKHDKVGSNVGAWNKTKQIGDYIKNELKPDYIIVVSAHWQSDAPNVIEVSVPGPGEDIYTKNGIKSHKLRPDENALIYDFYGFPQQFYDSQFHTVANGALADNIVKTIEESDLFKARTRERGIDHGVFVPFKIAFADTEVSDSKELDVDVPVIQVSLAGTPDIETHFRLGQVLSKYRDQNCLVILSGASVHNLKDLRAPGPDETYGYAAPFNRLLTNILTHEDPSKILQEFKKIPESPELNRIYVGAHPTNEHLLPAIVAAGASRGDKCKLLYTDLVASLGWNLYGWGLTESSGF</sequence>
<evidence type="ECO:0000256" key="3">
    <source>
        <dbReference type="ARBA" id="ARBA00022723"/>
    </source>
</evidence>
<dbReference type="GO" id="GO:0008270">
    <property type="term" value="F:zinc ion binding"/>
    <property type="evidence" value="ECO:0007669"/>
    <property type="project" value="InterPro"/>
</dbReference>
<evidence type="ECO:0000256" key="1">
    <source>
        <dbReference type="ARBA" id="ARBA00001947"/>
    </source>
</evidence>
<accession>A0A1Q2YC56</accession>
<dbReference type="InterPro" id="IPR004183">
    <property type="entry name" value="Xdiol_dOase_suB"/>
</dbReference>
<dbReference type="Pfam" id="PF02900">
    <property type="entry name" value="LigB"/>
    <property type="match status" value="1"/>
</dbReference>
<dbReference type="InterPro" id="IPR014436">
    <property type="entry name" value="Extradiol_dOase_DODA"/>
</dbReference>
<feature type="domain" description="Extradiol ring-cleavage dioxygenase class III enzyme subunit B" evidence="6">
    <location>
        <begin position="18"/>
        <end position="299"/>
    </location>
</feature>
<evidence type="ECO:0000259" key="6">
    <source>
        <dbReference type="Pfam" id="PF02900"/>
    </source>
</evidence>
<evidence type="ECO:0000313" key="8">
    <source>
        <dbReference type="Proteomes" id="UP000186136"/>
    </source>
</evidence>
<organism evidence="7 8">
    <name type="scientific">Pichia membranifaciens</name>
    <dbReference type="NCBI Taxonomy" id="4926"/>
    <lineage>
        <taxon>Eukaryota</taxon>
        <taxon>Fungi</taxon>
        <taxon>Dikarya</taxon>
        <taxon>Ascomycota</taxon>
        <taxon>Saccharomycotina</taxon>
        <taxon>Pichiomycetes</taxon>
        <taxon>Pichiales</taxon>
        <taxon>Pichiaceae</taxon>
        <taxon>Pichia</taxon>
    </lineage>
</organism>
<gene>
    <name evidence="7" type="ORF">PMKS-000464</name>
</gene>
<dbReference type="Gene3D" id="3.40.830.10">
    <property type="entry name" value="LigB-like"/>
    <property type="match status" value="1"/>
</dbReference>
<protein>
    <recommendedName>
        <fullName evidence="6">Extradiol ring-cleavage dioxygenase class III enzyme subunit B domain-containing protein</fullName>
    </recommendedName>
</protein>
<evidence type="ECO:0000256" key="2">
    <source>
        <dbReference type="ARBA" id="ARBA00007581"/>
    </source>
</evidence>